<keyword evidence="2" id="KW-0472">Membrane</keyword>
<dbReference type="InterPro" id="IPR013517">
    <property type="entry name" value="FG-GAP"/>
</dbReference>
<dbReference type="Gene3D" id="2.130.10.130">
    <property type="entry name" value="Integrin alpha, N-terminal"/>
    <property type="match status" value="2"/>
</dbReference>
<dbReference type="Proteomes" id="UP000663832">
    <property type="component" value="Unassembled WGS sequence"/>
</dbReference>
<protein>
    <submittedName>
        <fullName evidence="4">Uncharacterized protein</fullName>
    </submittedName>
</protein>
<dbReference type="OrthoDB" id="10155301at2759"/>
<proteinExistence type="predicted"/>
<dbReference type="PANTHER" id="PTHR44103">
    <property type="entry name" value="PROPROTEIN CONVERTASE P"/>
    <property type="match status" value="1"/>
</dbReference>
<dbReference type="Proteomes" id="UP000663877">
    <property type="component" value="Unassembled WGS sequence"/>
</dbReference>
<dbReference type="Pfam" id="PF13517">
    <property type="entry name" value="FG-GAP_3"/>
    <property type="match status" value="2"/>
</dbReference>
<reference evidence="4" key="1">
    <citation type="submission" date="2021-02" db="EMBL/GenBank/DDBJ databases">
        <authorList>
            <person name="Nowell W R."/>
        </authorList>
    </citation>
    <scope>NUCLEOTIDE SEQUENCE</scope>
</reference>
<sequence>MDAHDRSYKDWRIRAFLQFQLLSDFCQLADETINDAVKRYLSQLFIASFVINEDDFDKQLNSSLEHFYQSTIHSFDLITNTLQLLMQIDQLYTGVDRGGQSSTDTNLIEDVVQNKTNTTKLVKLKFILNEIEEINSSMTRCVCATDPYCKVPAVIYDSLNAPWTVNNYNLTFSVSGWIRGCLTIDSLLHSTLQCLYVDSDCFPFLLSYTTKMVHLLGRNQSSLVIHPMVYNPTMSHFVPNTPVSTMFREMMIEHWNRSSSYQSFYKSCAPIYCTYSKKIRTENFGGVVIKLIATIGGIVALLRMVTPYLVKFIAQLPTICKKKKQHQPRERVQRSCIDRMRIMIRNLIKLLSTTLIELNIFSTRDFGSNTDQITAKRYGRWATRLYIVLFLSCLIILIFYTSIQPHSLTKTFDQPSFIRYTHLKKTYGNKLKCSCSKIASTYDQFVEIKPEFHSICSSEFISEDWRIGIANGLVSNLSIYSQKDYRRFISAHIQYLQGLCRLSQQSVNNAVNESLTSLLVTIELLSEQNLYDYVNNSIEQSKSNAPILFSRLLFITRTVNHGNAFISTYGSNFEYTSLLTEDMISYAYTEGMIYDNECSCGLYSNCTTQATFVDENSLEMVPVKGLKMGCTPSESCRLSTLECFYDQSCLNLIQKYTNYHNSSIPLSTNSSRFPENTKIDELIKNLFNEQWFNQSNYSSYYEQCSPLLCSYTNIERFNILYTITLFLGLQGGLAIVLKWICPKLVRIVSTINRYRKRQRTSIHPDNSLEISFDSSVIHNTTLNVEITTTDNITSERIIISPIRRCSSIISIIVLLIFLIVGVIIFSIYYAQHVSAPNVTMGDSLNTTASTVILTSSTIPEPFCQLEFELISVNMSCDENYLFNVFSVVADFNNDNQVDLIYICDFYSTHKMTLLFAIGNGKFQEPIIFSFKSFNELKHVHVADFNNDNRSDLILMHASGENFWTSDNHVFTILLGIENGTFQTQNMLSRVMPQRLQQISVIDLNNDKKVDIVMILYKDYNVYVMFGKGNATFSSEFPLFVRINCDLRELVVGDVNNDSYFDIVVYDHSSLHIYVFFGQSNGTFQSPKWFFTTIDAKKSKIVIGDFDNDDQSDIGFIYTNWKDLVYMIYQYNNNSFSVNEKVKTIIEPGQNLHSAFVGDINGDNHLDIIINLIDPCGIYALLGYGNEKFSIQTIYSNESLYGYTWLSLTDFNNDNYQDIIGVDSRSKLINIFLSKRQCLAT</sequence>
<keyword evidence="1" id="KW-0732">Signal</keyword>
<name>A0A816DXY3_9BILA</name>
<feature type="transmembrane region" description="Helical" evidence="2">
    <location>
        <begin position="284"/>
        <end position="302"/>
    </location>
</feature>
<gene>
    <name evidence="3" type="ORF">BJG266_LOCUS43288</name>
    <name evidence="4" type="ORF">QVE165_LOCUS60203</name>
</gene>
<evidence type="ECO:0000313" key="5">
    <source>
        <dbReference type="Proteomes" id="UP000663832"/>
    </source>
</evidence>
<dbReference type="EMBL" id="CAJNOI010003044">
    <property type="protein sequence ID" value="CAF1503142.1"/>
    <property type="molecule type" value="Genomic_DNA"/>
</dbReference>
<dbReference type="PANTHER" id="PTHR44103:SF1">
    <property type="entry name" value="PROPROTEIN CONVERTASE P"/>
    <property type="match status" value="1"/>
</dbReference>
<dbReference type="EMBL" id="CAJNOM010003386">
    <property type="protein sequence ID" value="CAF1645021.1"/>
    <property type="molecule type" value="Genomic_DNA"/>
</dbReference>
<comment type="caution">
    <text evidence="4">The sequence shown here is derived from an EMBL/GenBank/DDBJ whole genome shotgun (WGS) entry which is preliminary data.</text>
</comment>
<evidence type="ECO:0000313" key="4">
    <source>
        <dbReference type="EMBL" id="CAF1645021.1"/>
    </source>
</evidence>
<keyword evidence="5" id="KW-1185">Reference proteome</keyword>
<evidence type="ECO:0000313" key="3">
    <source>
        <dbReference type="EMBL" id="CAF1503142.1"/>
    </source>
</evidence>
<feature type="transmembrane region" description="Helical" evidence="2">
    <location>
        <begin position="808"/>
        <end position="830"/>
    </location>
</feature>
<keyword evidence="2" id="KW-0812">Transmembrane</keyword>
<dbReference type="AlphaFoldDB" id="A0A816DXY3"/>
<feature type="transmembrane region" description="Helical" evidence="2">
    <location>
        <begin position="719"/>
        <end position="741"/>
    </location>
</feature>
<evidence type="ECO:0000256" key="2">
    <source>
        <dbReference type="SAM" id="Phobius"/>
    </source>
</evidence>
<organism evidence="4 5">
    <name type="scientific">Adineta steineri</name>
    <dbReference type="NCBI Taxonomy" id="433720"/>
    <lineage>
        <taxon>Eukaryota</taxon>
        <taxon>Metazoa</taxon>
        <taxon>Spiralia</taxon>
        <taxon>Gnathifera</taxon>
        <taxon>Rotifera</taxon>
        <taxon>Eurotatoria</taxon>
        <taxon>Bdelloidea</taxon>
        <taxon>Adinetida</taxon>
        <taxon>Adinetidae</taxon>
        <taxon>Adineta</taxon>
    </lineage>
</organism>
<dbReference type="SUPFAM" id="SSF69318">
    <property type="entry name" value="Integrin alpha N-terminal domain"/>
    <property type="match status" value="1"/>
</dbReference>
<accession>A0A816DXY3</accession>
<dbReference type="InterPro" id="IPR028994">
    <property type="entry name" value="Integrin_alpha_N"/>
</dbReference>
<evidence type="ECO:0000256" key="1">
    <source>
        <dbReference type="ARBA" id="ARBA00022729"/>
    </source>
</evidence>
<keyword evidence="2" id="KW-1133">Transmembrane helix</keyword>
<feature type="transmembrane region" description="Helical" evidence="2">
    <location>
        <begin position="385"/>
        <end position="403"/>
    </location>
</feature>